<keyword evidence="2" id="KW-1185">Reference proteome</keyword>
<dbReference type="InterPro" id="IPR023214">
    <property type="entry name" value="HAD_sf"/>
</dbReference>
<dbReference type="CDD" id="cd02603">
    <property type="entry name" value="HAD_sEH-N_like"/>
    <property type="match status" value="1"/>
</dbReference>
<dbReference type="PANTHER" id="PTHR43611:SF3">
    <property type="entry name" value="FLAVIN MONONUCLEOTIDE HYDROLASE 1, CHLOROPLATIC"/>
    <property type="match status" value="1"/>
</dbReference>
<dbReference type="Gene3D" id="3.40.50.1000">
    <property type="entry name" value="HAD superfamily/HAD-like"/>
    <property type="match status" value="1"/>
</dbReference>
<dbReference type="Proteomes" id="UP000314251">
    <property type="component" value="Unassembled WGS sequence"/>
</dbReference>
<dbReference type="InterPro" id="IPR036412">
    <property type="entry name" value="HAD-like_sf"/>
</dbReference>
<dbReference type="OrthoDB" id="9797415at2"/>
<dbReference type="AlphaFoldDB" id="A0A5N6ADW1"/>
<keyword evidence="1" id="KW-0378">Hydrolase</keyword>
<dbReference type="InterPro" id="IPR006439">
    <property type="entry name" value="HAD-SF_hydro_IA"/>
</dbReference>
<dbReference type="NCBIfam" id="TIGR01509">
    <property type="entry name" value="HAD-SF-IA-v3"/>
    <property type="match status" value="1"/>
</dbReference>
<dbReference type="SFLD" id="SFLDS00003">
    <property type="entry name" value="Haloacid_Dehalogenase"/>
    <property type="match status" value="1"/>
</dbReference>
<organism evidence="1 2">
    <name type="scientific">Streptomyces mimosae</name>
    <dbReference type="NCBI Taxonomy" id="2586635"/>
    <lineage>
        <taxon>Bacteria</taxon>
        <taxon>Bacillati</taxon>
        <taxon>Actinomycetota</taxon>
        <taxon>Actinomycetes</taxon>
        <taxon>Kitasatosporales</taxon>
        <taxon>Streptomycetaceae</taxon>
        <taxon>Streptomyces</taxon>
    </lineage>
</organism>
<dbReference type="EMBL" id="VDLY02000006">
    <property type="protein sequence ID" value="KAB8166415.1"/>
    <property type="molecule type" value="Genomic_DNA"/>
</dbReference>
<gene>
    <name evidence="1" type="ORF">FH607_011340</name>
</gene>
<name>A0A5N6ADW1_9ACTN</name>
<dbReference type="SUPFAM" id="SSF56784">
    <property type="entry name" value="HAD-like"/>
    <property type="match status" value="1"/>
</dbReference>
<comment type="caution">
    <text evidence="1">The sequence shown here is derived from an EMBL/GenBank/DDBJ whole genome shotgun (WGS) entry which is preliminary data.</text>
</comment>
<dbReference type="Pfam" id="PF00702">
    <property type="entry name" value="Hydrolase"/>
    <property type="match status" value="1"/>
</dbReference>
<accession>A0A5N6ADW1</accession>
<evidence type="ECO:0000313" key="2">
    <source>
        <dbReference type="Proteomes" id="UP000314251"/>
    </source>
</evidence>
<protein>
    <submittedName>
        <fullName evidence="1">HAD-IA family hydrolase</fullName>
    </submittedName>
</protein>
<sequence length="244" mass="28076">MRRWRSTTRHSSPHRSRSMYERIRCVLFDVGGVLVDWNPEHLYRTVIPSADERNRFLTDCCNYQWNHELNLGADVAGAIDEKVRRYPDFRLAIEAYYSRWIEMVPNLVPGIMEIVSDLTRAGLPLHLVTNSPVWAMPKLRARYPIFENFESTVTSGEHGVAKPDPKLLAIAHRRTGVAREQLLLIDDRAENVESAQRMGVRGVIFTTAKSLREELYRLRVLDSKESGYAEKAGSRPAIDDTRRP</sequence>
<evidence type="ECO:0000313" key="1">
    <source>
        <dbReference type="EMBL" id="KAB8166415.1"/>
    </source>
</evidence>
<dbReference type="SFLD" id="SFLDG01129">
    <property type="entry name" value="C1.5:_HAD__Beta-PGM__Phosphata"/>
    <property type="match status" value="1"/>
</dbReference>
<dbReference type="GO" id="GO:0016787">
    <property type="term" value="F:hydrolase activity"/>
    <property type="evidence" value="ECO:0007669"/>
    <property type="project" value="UniProtKB-KW"/>
</dbReference>
<reference evidence="1" key="1">
    <citation type="submission" date="2019-10" db="EMBL/GenBank/DDBJ databases">
        <title>Nonomuraea sp. nov., isolated from Phyllanthus amarus.</title>
        <authorList>
            <person name="Klykleung N."/>
            <person name="Tanasupawat S."/>
        </authorList>
    </citation>
    <scope>NUCLEOTIDE SEQUENCE [LARGE SCALE GENOMIC DNA]</scope>
    <source>
        <strain evidence="1">3MP-10</strain>
    </source>
</reference>
<dbReference type="PRINTS" id="PR00413">
    <property type="entry name" value="HADHALOGNASE"/>
</dbReference>
<dbReference type="PANTHER" id="PTHR43611">
    <property type="entry name" value="ALPHA-D-GLUCOSE 1-PHOSPHATE PHOSPHATASE"/>
    <property type="match status" value="1"/>
</dbReference>
<proteinExistence type="predicted"/>